<reference evidence="3" key="1">
    <citation type="journal article" date="2019" name="Int. J. Syst. Evol. Microbiol.">
        <title>The Global Catalogue of Microorganisms (GCM) 10K type strain sequencing project: providing services to taxonomists for standard genome sequencing and annotation.</title>
        <authorList>
            <consortium name="The Broad Institute Genomics Platform"/>
            <consortium name="The Broad Institute Genome Sequencing Center for Infectious Disease"/>
            <person name="Wu L."/>
            <person name="Ma J."/>
        </authorList>
    </citation>
    <scope>NUCLEOTIDE SEQUENCE [LARGE SCALE GENOMIC DNA]</scope>
    <source>
        <strain evidence="3">CCUG 63369</strain>
    </source>
</reference>
<protein>
    <recommendedName>
        <fullName evidence="4">MFS transporter</fullName>
    </recommendedName>
</protein>
<name>A0ABW3BF76_9ACTN</name>
<dbReference type="EMBL" id="JBHTHR010000340">
    <property type="protein sequence ID" value="MFD0801978.1"/>
    <property type="molecule type" value="Genomic_DNA"/>
</dbReference>
<gene>
    <name evidence="2" type="ORF">ACFQZU_11720</name>
</gene>
<comment type="caution">
    <text evidence="2">The sequence shown here is derived from an EMBL/GenBank/DDBJ whole genome shotgun (WGS) entry which is preliminary data.</text>
</comment>
<accession>A0ABW3BF76</accession>
<evidence type="ECO:0008006" key="4">
    <source>
        <dbReference type="Google" id="ProtNLM"/>
    </source>
</evidence>
<feature type="region of interest" description="Disordered" evidence="1">
    <location>
        <begin position="1"/>
        <end position="20"/>
    </location>
</feature>
<evidence type="ECO:0000313" key="2">
    <source>
        <dbReference type="EMBL" id="MFD0801978.1"/>
    </source>
</evidence>
<sequence>AGSCPKRGPRPPAEAHRCGRETALQAAIDRGGAADPVSSTVSRFLSGAVIAAAVVPAVRSRREHRTGEQVRLPGKR</sequence>
<keyword evidence="3" id="KW-1185">Reference proteome</keyword>
<feature type="non-terminal residue" evidence="2">
    <location>
        <position position="1"/>
    </location>
</feature>
<organism evidence="2 3">
    <name type="scientific">Streptomonospora algeriensis</name>
    <dbReference type="NCBI Taxonomy" id="995084"/>
    <lineage>
        <taxon>Bacteria</taxon>
        <taxon>Bacillati</taxon>
        <taxon>Actinomycetota</taxon>
        <taxon>Actinomycetes</taxon>
        <taxon>Streptosporangiales</taxon>
        <taxon>Nocardiopsidaceae</taxon>
        <taxon>Streptomonospora</taxon>
    </lineage>
</organism>
<proteinExistence type="predicted"/>
<evidence type="ECO:0000313" key="3">
    <source>
        <dbReference type="Proteomes" id="UP001596956"/>
    </source>
</evidence>
<evidence type="ECO:0000256" key="1">
    <source>
        <dbReference type="SAM" id="MobiDB-lite"/>
    </source>
</evidence>
<dbReference type="Proteomes" id="UP001596956">
    <property type="component" value="Unassembled WGS sequence"/>
</dbReference>